<evidence type="ECO:0000313" key="3">
    <source>
        <dbReference type="Proteomes" id="UP000749311"/>
    </source>
</evidence>
<dbReference type="CDD" id="cd04332">
    <property type="entry name" value="YbaK_like"/>
    <property type="match status" value="1"/>
</dbReference>
<gene>
    <name evidence="2" type="ORF">FB473_001604</name>
</gene>
<dbReference type="Pfam" id="PF04073">
    <property type="entry name" value="tRNA_edit"/>
    <property type="match status" value="1"/>
</dbReference>
<dbReference type="EMBL" id="JAAMOZ010000001">
    <property type="protein sequence ID" value="NIH56959.1"/>
    <property type="molecule type" value="Genomic_DNA"/>
</dbReference>
<sequence length="152" mass="16391">MSEERALGAMKQLGLEQVVTRHGRVESLEEAAKLRGIQPRDIVKTLVVRRGDDDYLFVLVPGDREFSWTKLRTLLGVKRLSMPDAGTARDVTGYERGTITPFGATHAWPVIADASIPGRRISMGAGAQGVSVSLNADSMLTALNATVADISN</sequence>
<dbReference type="PANTHER" id="PTHR30411">
    <property type="entry name" value="CYTOPLASMIC PROTEIN"/>
    <property type="match status" value="1"/>
</dbReference>
<organism evidence="2 3">
    <name type="scientific">Brooklawnia cerclae</name>
    <dbReference type="NCBI Taxonomy" id="349934"/>
    <lineage>
        <taxon>Bacteria</taxon>
        <taxon>Bacillati</taxon>
        <taxon>Actinomycetota</taxon>
        <taxon>Actinomycetes</taxon>
        <taxon>Propionibacteriales</taxon>
        <taxon>Propionibacteriaceae</taxon>
        <taxon>Brooklawnia</taxon>
    </lineage>
</organism>
<dbReference type="InterPro" id="IPR036754">
    <property type="entry name" value="YbaK/aa-tRNA-synt-asso_dom_sf"/>
</dbReference>
<protein>
    <submittedName>
        <fullName evidence="2">Cys-tRNA(Pro) deacylase</fullName>
    </submittedName>
</protein>
<dbReference type="PANTHER" id="PTHR30411:SF1">
    <property type="entry name" value="CYTOPLASMIC PROTEIN"/>
    <property type="match status" value="1"/>
</dbReference>
<dbReference type="RefSeq" id="WP_167166289.1">
    <property type="nucleotide sequence ID" value="NZ_BAAAOO010000015.1"/>
</dbReference>
<dbReference type="SUPFAM" id="SSF55826">
    <property type="entry name" value="YbaK/ProRS associated domain"/>
    <property type="match status" value="1"/>
</dbReference>
<name>A0ABX0SEZ8_9ACTN</name>
<dbReference type="Proteomes" id="UP000749311">
    <property type="component" value="Unassembled WGS sequence"/>
</dbReference>
<dbReference type="InterPro" id="IPR007214">
    <property type="entry name" value="YbaK/aa-tRNA-synth-assoc-dom"/>
</dbReference>
<evidence type="ECO:0000313" key="2">
    <source>
        <dbReference type="EMBL" id="NIH56959.1"/>
    </source>
</evidence>
<proteinExistence type="predicted"/>
<dbReference type="Gene3D" id="3.90.960.10">
    <property type="entry name" value="YbaK/aminoacyl-tRNA synthetase-associated domain"/>
    <property type="match status" value="1"/>
</dbReference>
<keyword evidence="3" id="KW-1185">Reference proteome</keyword>
<accession>A0ABX0SEZ8</accession>
<reference evidence="2 3" key="1">
    <citation type="submission" date="2020-02" db="EMBL/GenBank/DDBJ databases">
        <title>Sequencing the genomes of 1000 actinobacteria strains.</title>
        <authorList>
            <person name="Klenk H.-P."/>
        </authorList>
    </citation>
    <scope>NUCLEOTIDE SEQUENCE [LARGE SCALE GENOMIC DNA]</scope>
    <source>
        <strain evidence="2 3">DSM 19609</strain>
    </source>
</reference>
<evidence type="ECO:0000259" key="1">
    <source>
        <dbReference type="Pfam" id="PF04073"/>
    </source>
</evidence>
<feature type="domain" description="YbaK/aminoacyl-tRNA synthetase-associated" evidence="1">
    <location>
        <begin position="24"/>
        <end position="137"/>
    </location>
</feature>
<comment type="caution">
    <text evidence="2">The sequence shown here is derived from an EMBL/GenBank/DDBJ whole genome shotgun (WGS) entry which is preliminary data.</text>
</comment>